<dbReference type="STRING" id="39495.SAMN02745111_02094"/>
<dbReference type="PANTHER" id="PTHR24421:SF10">
    <property type="entry name" value="NITRATE_NITRITE SENSOR PROTEIN NARQ"/>
    <property type="match status" value="1"/>
</dbReference>
<evidence type="ECO:0000256" key="8">
    <source>
        <dbReference type="ARBA" id="ARBA00023012"/>
    </source>
</evidence>
<keyword evidence="5" id="KW-0547">Nucleotide-binding</keyword>
<dbReference type="RefSeq" id="WP_078766923.1">
    <property type="nucleotide sequence ID" value="NZ_FUXZ01000014.1"/>
</dbReference>
<feature type="domain" description="Signal transduction histidine kinase subgroup 3 dimerisation and phosphoacceptor" evidence="10">
    <location>
        <begin position="189"/>
        <end position="251"/>
    </location>
</feature>
<keyword evidence="8" id="KW-0902">Two-component regulatory system</keyword>
<dbReference type="EMBL" id="FUXZ01000014">
    <property type="protein sequence ID" value="SKA70723.1"/>
    <property type="molecule type" value="Genomic_DNA"/>
</dbReference>
<reference evidence="11 12" key="1">
    <citation type="submission" date="2017-02" db="EMBL/GenBank/DDBJ databases">
        <authorList>
            <person name="Peterson S.W."/>
        </authorList>
    </citation>
    <scope>NUCLEOTIDE SEQUENCE [LARGE SCALE GENOMIC DNA]</scope>
    <source>
        <strain evidence="11 12">ATCC 35992</strain>
    </source>
</reference>
<dbReference type="AlphaFoldDB" id="A0A1T4W0H4"/>
<dbReference type="Gene3D" id="3.30.565.10">
    <property type="entry name" value="Histidine kinase-like ATPase, C-terminal domain"/>
    <property type="match status" value="1"/>
</dbReference>
<dbReference type="InterPro" id="IPR050482">
    <property type="entry name" value="Sensor_HK_TwoCompSys"/>
</dbReference>
<keyword evidence="4" id="KW-0808">Transferase</keyword>
<dbReference type="SUPFAM" id="SSF55874">
    <property type="entry name" value="ATPase domain of HSP90 chaperone/DNA topoisomerase II/histidine kinase"/>
    <property type="match status" value="1"/>
</dbReference>
<evidence type="ECO:0000256" key="9">
    <source>
        <dbReference type="SAM" id="Phobius"/>
    </source>
</evidence>
<dbReference type="InterPro" id="IPR036890">
    <property type="entry name" value="HATPase_C_sf"/>
</dbReference>
<feature type="transmembrane region" description="Helical" evidence="9">
    <location>
        <begin position="125"/>
        <end position="141"/>
    </location>
</feature>
<evidence type="ECO:0000256" key="4">
    <source>
        <dbReference type="ARBA" id="ARBA00022679"/>
    </source>
</evidence>
<evidence type="ECO:0000313" key="11">
    <source>
        <dbReference type="EMBL" id="SKA70723.1"/>
    </source>
</evidence>
<comment type="catalytic activity">
    <reaction evidence="1">
        <text>ATP + protein L-histidine = ADP + protein N-phospho-L-histidine.</text>
        <dbReference type="EC" id="2.7.13.3"/>
    </reaction>
</comment>
<dbReference type="GO" id="GO:0005524">
    <property type="term" value="F:ATP binding"/>
    <property type="evidence" value="ECO:0007669"/>
    <property type="project" value="UniProtKB-KW"/>
</dbReference>
<evidence type="ECO:0000256" key="3">
    <source>
        <dbReference type="ARBA" id="ARBA00022553"/>
    </source>
</evidence>
<keyword evidence="9" id="KW-1133">Transmembrane helix</keyword>
<dbReference type="InterPro" id="IPR011712">
    <property type="entry name" value="Sig_transdc_His_kin_sub3_dim/P"/>
</dbReference>
<dbReference type="GO" id="GO:0046983">
    <property type="term" value="F:protein dimerization activity"/>
    <property type="evidence" value="ECO:0007669"/>
    <property type="project" value="InterPro"/>
</dbReference>
<evidence type="ECO:0000256" key="1">
    <source>
        <dbReference type="ARBA" id="ARBA00000085"/>
    </source>
</evidence>
<dbReference type="Proteomes" id="UP000190814">
    <property type="component" value="Unassembled WGS sequence"/>
</dbReference>
<dbReference type="GO" id="GO:0000155">
    <property type="term" value="F:phosphorelay sensor kinase activity"/>
    <property type="evidence" value="ECO:0007669"/>
    <property type="project" value="InterPro"/>
</dbReference>
<accession>A0A1T4W0H4</accession>
<evidence type="ECO:0000256" key="6">
    <source>
        <dbReference type="ARBA" id="ARBA00022777"/>
    </source>
</evidence>
<keyword evidence="12" id="KW-1185">Reference proteome</keyword>
<gene>
    <name evidence="11" type="ORF">SAMN02745111_02094</name>
</gene>
<sequence length="395" mass="44601">MNRFFDKILIYCLSVIAMLNIMHGNYLVLTICLSVALSGAELYLLNDGDYKEFFKYDSSLEYIGVVLDIIVILACLSDKRLIVVIPVILYDIAFSRNIVGLLLSVIVYVSLAYQISSDGNISDLNIVYIGILMLVSFYLAANTKKINSLKRKCIELRDDTHIKQEQLAKQNAKLVVARDEQIHSAQLAERNRIAREIHDNVGHMLSRAILQMGALLSIYKEEPLHEQLEGVRETLDGAMNNIRSSVHDLHDESIDVRAQIETMAKPLNDKFKVDLDLDIDENMNRQIKYIIIGVCKEAISNIMKYSVNSNVDIKLIWHPSMYQLIIHDYYQMADDGESSKGIRKNSSGDNALSSYISNSSGMGLEGIRNRVESVDGLVRITDDDGFKVFVTIPIK</sequence>
<protein>
    <recommendedName>
        <fullName evidence="2">histidine kinase</fullName>
        <ecNumber evidence="2">2.7.13.3</ecNumber>
    </recommendedName>
</protein>
<dbReference type="GO" id="GO:0016020">
    <property type="term" value="C:membrane"/>
    <property type="evidence" value="ECO:0007669"/>
    <property type="project" value="InterPro"/>
</dbReference>
<keyword evidence="9" id="KW-0812">Transmembrane</keyword>
<keyword evidence="3" id="KW-0597">Phosphoprotein</keyword>
<keyword evidence="9" id="KW-0472">Membrane</keyword>
<dbReference type="PANTHER" id="PTHR24421">
    <property type="entry name" value="NITRATE/NITRITE SENSOR PROTEIN NARX-RELATED"/>
    <property type="match status" value="1"/>
</dbReference>
<dbReference type="Pfam" id="PF07730">
    <property type="entry name" value="HisKA_3"/>
    <property type="match status" value="1"/>
</dbReference>
<feature type="transmembrane region" description="Helical" evidence="9">
    <location>
        <begin position="88"/>
        <end position="113"/>
    </location>
</feature>
<evidence type="ECO:0000256" key="5">
    <source>
        <dbReference type="ARBA" id="ARBA00022741"/>
    </source>
</evidence>
<organism evidence="11 12">
    <name type="scientific">Eubacterium uniforme</name>
    <dbReference type="NCBI Taxonomy" id="39495"/>
    <lineage>
        <taxon>Bacteria</taxon>
        <taxon>Bacillati</taxon>
        <taxon>Bacillota</taxon>
        <taxon>Clostridia</taxon>
        <taxon>Eubacteriales</taxon>
        <taxon>Eubacteriaceae</taxon>
        <taxon>Eubacterium</taxon>
    </lineage>
</organism>
<keyword evidence="6 11" id="KW-0418">Kinase</keyword>
<feature type="transmembrane region" description="Helical" evidence="9">
    <location>
        <begin position="59"/>
        <end position="76"/>
    </location>
</feature>
<dbReference type="Gene3D" id="1.20.5.1930">
    <property type="match status" value="1"/>
</dbReference>
<evidence type="ECO:0000259" key="10">
    <source>
        <dbReference type="Pfam" id="PF07730"/>
    </source>
</evidence>
<evidence type="ECO:0000313" key="12">
    <source>
        <dbReference type="Proteomes" id="UP000190814"/>
    </source>
</evidence>
<evidence type="ECO:0000256" key="2">
    <source>
        <dbReference type="ARBA" id="ARBA00012438"/>
    </source>
</evidence>
<dbReference type="EC" id="2.7.13.3" evidence="2"/>
<proteinExistence type="predicted"/>
<feature type="transmembrane region" description="Helical" evidence="9">
    <location>
        <begin position="12"/>
        <end position="39"/>
    </location>
</feature>
<evidence type="ECO:0000256" key="7">
    <source>
        <dbReference type="ARBA" id="ARBA00022840"/>
    </source>
</evidence>
<dbReference type="OrthoDB" id="9781904at2"/>
<name>A0A1T4W0H4_9FIRM</name>
<keyword evidence="7" id="KW-0067">ATP-binding</keyword>